<evidence type="ECO:0000256" key="1">
    <source>
        <dbReference type="ARBA" id="ARBA00004141"/>
    </source>
</evidence>
<feature type="domain" description="Cytochrome c" evidence="22">
    <location>
        <begin position="249"/>
        <end position="336"/>
    </location>
</feature>
<evidence type="ECO:0000256" key="18">
    <source>
        <dbReference type="RuleBase" id="RU004024"/>
    </source>
</evidence>
<dbReference type="GO" id="GO:0005507">
    <property type="term" value="F:copper ion binding"/>
    <property type="evidence" value="ECO:0007669"/>
    <property type="project" value="InterPro"/>
</dbReference>
<comment type="similarity">
    <text evidence="2 17">Belongs to the cytochrome c oxidase subunit 2 family.</text>
</comment>
<keyword evidence="4 16" id="KW-0349">Heme</keyword>
<keyword evidence="9 17" id="KW-0249">Electron transport</keyword>
<evidence type="ECO:0000256" key="17">
    <source>
        <dbReference type="RuleBase" id="RU000456"/>
    </source>
</evidence>
<keyword evidence="8" id="KW-1278">Translocase</keyword>
<keyword evidence="24" id="KW-1185">Reference proteome</keyword>
<evidence type="ECO:0000256" key="6">
    <source>
        <dbReference type="ARBA" id="ARBA00022692"/>
    </source>
</evidence>
<name>A0A9X3TNF8_9BACL</name>
<dbReference type="Pfam" id="PF00116">
    <property type="entry name" value="COX2"/>
    <property type="match status" value="1"/>
</dbReference>
<dbReference type="GO" id="GO:0004129">
    <property type="term" value="F:cytochrome-c oxidase activity"/>
    <property type="evidence" value="ECO:0007669"/>
    <property type="project" value="UniProtKB-EC"/>
</dbReference>
<dbReference type="InterPro" id="IPR034236">
    <property type="entry name" value="CuRO_CcO_Caa3_II"/>
</dbReference>
<dbReference type="EMBL" id="JAPYYP010000003">
    <property type="protein sequence ID" value="MDA5107560.1"/>
    <property type="molecule type" value="Genomic_DNA"/>
</dbReference>
<evidence type="ECO:0000313" key="23">
    <source>
        <dbReference type="EMBL" id="MDA5107560.1"/>
    </source>
</evidence>
<dbReference type="PANTHER" id="PTHR22888:SF10">
    <property type="entry name" value="CYTOCHROME C OXIDASE SUBUNIT 2"/>
    <property type="match status" value="1"/>
</dbReference>
<evidence type="ECO:0000256" key="19">
    <source>
        <dbReference type="SAM" id="Phobius"/>
    </source>
</evidence>
<dbReference type="PROSITE" id="PS51257">
    <property type="entry name" value="PROKAR_LIPOPROTEIN"/>
    <property type="match status" value="1"/>
</dbReference>
<evidence type="ECO:0000256" key="4">
    <source>
        <dbReference type="ARBA" id="ARBA00022617"/>
    </source>
</evidence>
<organism evidence="23 24">
    <name type="scientific">Brevibacillus thermoruber</name>
    <dbReference type="NCBI Taxonomy" id="33942"/>
    <lineage>
        <taxon>Bacteria</taxon>
        <taxon>Bacillati</taxon>
        <taxon>Bacillota</taxon>
        <taxon>Bacilli</taxon>
        <taxon>Bacillales</taxon>
        <taxon>Paenibacillaceae</taxon>
        <taxon>Brevibacillus</taxon>
    </lineage>
</organism>
<comment type="caution">
    <text evidence="23">The sequence shown here is derived from an EMBL/GenBank/DDBJ whole genome shotgun (WGS) entry which is preliminary data.</text>
</comment>
<dbReference type="Pfam" id="PF02790">
    <property type="entry name" value="COX2_TM"/>
    <property type="match status" value="1"/>
</dbReference>
<dbReference type="PANTHER" id="PTHR22888">
    <property type="entry name" value="CYTOCHROME C OXIDASE, SUBUNIT II"/>
    <property type="match status" value="1"/>
</dbReference>
<dbReference type="SUPFAM" id="SSF46626">
    <property type="entry name" value="Cytochrome c"/>
    <property type="match status" value="1"/>
</dbReference>
<evidence type="ECO:0000256" key="15">
    <source>
        <dbReference type="ARBA" id="ARBA00047816"/>
    </source>
</evidence>
<dbReference type="PROSITE" id="PS00078">
    <property type="entry name" value="COX2"/>
    <property type="match status" value="1"/>
</dbReference>
<feature type="domain" description="Cytochrome oxidase subunit II copper A binding" evidence="20">
    <location>
        <begin position="123"/>
        <end position="235"/>
    </location>
</feature>
<evidence type="ECO:0000256" key="9">
    <source>
        <dbReference type="ARBA" id="ARBA00022982"/>
    </source>
</evidence>
<accession>A0A9X3TNF8</accession>
<keyword evidence="6 17" id="KW-0812">Transmembrane</keyword>
<keyword evidence="5 17" id="KW-0679">Respiratory chain</keyword>
<feature type="transmembrane region" description="Helical" evidence="19">
    <location>
        <begin position="92"/>
        <end position="116"/>
    </location>
</feature>
<dbReference type="GO" id="GO:0016491">
    <property type="term" value="F:oxidoreductase activity"/>
    <property type="evidence" value="ECO:0007669"/>
    <property type="project" value="InterPro"/>
</dbReference>
<dbReference type="InterPro" id="IPR045187">
    <property type="entry name" value="CcO_II"/>
</dbReference>
<proteinExistence type="inferred from homology"/>
<feature type="transmembrane region" description="Helical" evidence="19">
    <location>
        <begin position="50"/>
        <end position="71"/>
    </location>
</feature>
<feature type="domain" description="Cytochrome oxidase subunit II transmembrane region profile" evidence="21">
    <location>
        <begin position="23"/>
        <end position="120"/>
    </location>
</feature>
<keyword evidence="13 19" id="KW-0472">Membrane</keyword>
<reference evidence="23" key="1">
    <citation type="submission" date="2022-12" db="EMBL/GenBank/DDBJ databases">
        <title>Draft genome sequence of the thermophilic strain Brevibacillus thermoruber HT42, isolated from Los Humeros, Puebla, Mexico, with biotechnological potential.</title>
        <authorList>
            <person name="Lara Sanchez J."/>
            <person name="Solis Palacios R."/>
            <person name="Bustos Baena A.S."/>
            <person name="Ruz Baez A.E."/>
            <person name="Espinosa Luna G."/>
            <person name="Oliart Ros R.M."/>
        </authorList>
    </citation>
    <scope>NUCLEOTIDE SEQUENCE</scope>
    <source>
        <strain evidence="23">HT42</strain>
    </source>
</reference>
<dbReference type="Gene3D" id="2.60.40.420">
    <property type="entry name" value="Cupredoxins - blue copper proteins"/>
    <property type="match status" value="1"/>
</dbReference>
<evidence type="ECO:0000259" key="22">
    <source>
        <dbReference type="PROSITE" id="PS51007"/>
    </source>
</evidence>
<comment type="subcellular location">
    <subcellularLocation>
        <location evidence="17">Cell membrane</location>
        <topology evidence="17">Multi-pass membrane protein</topology>
    </subcellularLocation>
    <subcellularLocation>
        <location evidence="1">Membrane</location>
        <topology evidence="1">Multi-pass membrane protein</topology>
    </subcellularLocation>
</comment>
<dbReference type="PROSITE" id="PS50857">
    <property type="entry name" value="COX2_CUA"/>
    <property type="match status" value="1"/>
</dbReference>
<dbReference type="InterPro" id="IPR002429">
    <property type="entry name" value="CcO_II-like_C"/>
</dbReference>
<evidence type="ECO:0000256" key="14">
    <source>
        <dbReference type="ARBA" id="ARBA00024688"/>
    </source>
</evidence>
<sequence length="347" mass="38794">MKSWQQFWRQLFLFGLLALTLTGCGIQELSALKPQGPVAAMQFDLMKLSFSIMIGVFIVVILILTYVLIRYRKRPGQEGIPKQVEGSHTLEILWTAIPFLLLIIMAIPTVTTGFALSKEYDNKEALQVNVTAHQFWWEFEYPDLGVATAQDLVLPVGKKVQFTLNSADVIHAFWIPALGGKIDTNPGLENKMWLQADRTGTFYGKCAELCGASHALMDFKVEVMEQADFDKWAQKMKTVQSADPKKATASAAEGQAIFEKSCLGCHAVAGKGGKLGPNLTNFADRMRVAGIKPNERKYLEEWLKDPQKMKPGNNMPNLNLSDDQVNALVDYLYTLSVKDEVKDENKQ</sequence>
<dbReference type="GO" id="GO:0005886">
    <property type="term" value="C:plasma membrane"/>
    <property type="evidence" value="ECO:0007669"/>
    <property type="project" value="UniProtKB-SubCell"/>
</dbReference>
<keyword evidence="7 16" id="KW-0479">Metal-binding</keyword>
<evidence type="ECO:0000256" key="8">
    <source>
        <dbReference type="ARBA" id="ARBA00022967"/>
    </source>
</evidence>
<dbReference type="InterPro" id="IPR036257">
    <property type="entry name" value="Cyt_c_oxidase_su2_TM_sf"/>
</dbReference>
<keyword evidence="12 18" id="KW-0186">Copper</keyword>
<evidence type="ECO:0000256" key="12">
    <source>
        <dbReference type="ARBA" id="ARBA00023008"/>
    </source>
</evidence>
<evidence type="ECO:0000256" key="2">
    <source>
        <dbReference type="ARBA" id="ARBA00007866"/>
    </source>
</evidence>
<dbReference type="Proteomes" id="UP001151071">
    <property type="component" value="Unassembled WGS sequence"/>
</dbReference>
<gene>
    <name evidence="23" type="primary">coxB</name>
    <name evidence="23" type="ORF">O3V59_04240</name>
</gene>
<dbReference type="Pfam" id="PF00034">
    <property type="entry name" value="Cytochrom_C"/>
    <property type="match status" value="1"/>
</dbReference>
<evidence type="ECO:0000256" key="3">
    <source>
        <dbReference type="ARBA" id="ARBA00022448"/>
    </source>
</evidence>
<dbReference type="InterPro" id="IPR011759">
    <property type="entry name" value="Cyt_c_oxidase_su2_TM_dom"/>
</dbReference>
<keyword evidence="11 16" id="KW-0408">Iron</keyword>
<evidence type="ECO:0000259" key="20">
    <source>
        <dbReference type="PROSITE" id="PS50857"/>
    </source>
</evidence>
<keyword evidence="10 19" id="KW-1133">Transmembrane helix</keyword>
<dbReference type="GO" id="GO:0042773">
    <property type="term" value="P:ATP synthesis coupled electron transport"/>
    <property type="evidence" value="ECO:0007669"/>
    <property type="project" value="TreeGrafter"/>
</dbReference>
<dbReference type="PROSITE" id="PS50999">
    <property type="entry name" value="COX2_TM"/>
    <property type="match status" value="1"/>
</dbReference>
<evidence type="ECO:0000256" key="5">
    <source>
        <dbReference type="ARBA" id="ARBA00022660"/>
    </source>
</evidence>
<dbReference type="SUPFAM" id="SSF81464">
    <property type="entry name" value="Cytochrome c oxidase subunit II-like, transmembrane region"/>
    <property type="match status" value="1"/>
</dbReference>
<evidence type="ECO:0000256" key="10">
    <source>
        <dbReference type="ARBA" id="ARBA00022989"/>
    </source>
</evidence>
<keyword evidence="3 17" id="KW-0813">Transport</keyword>
<dbReference type="CDD" id="cd04213">
    <property type="entry name" value="CuRO_CcO_Caa3_II"/>
    <property type="match status" value="1"/>
</dbReference>
<evidence type="ECO:0000259" key="21">
    <source>
        <dbReference type="PROSITE" id="PS50999"/>
    </source>
</evidence>
<protein>
    <recommendedName>
        <fullName evidence="18">Cytochrome c oxidase subunit 2</fullName>
        <ecNumber evidence="18">7.1.1.9</ecNumber>
    </recommendedName>
</protein>
<dbReference type="Gene3D" id="1.10.287.90">
    <property type="match status" value="1"/>
</dbReference>
<evidence type="ECO:0000256" key="16">
    <source>
        <dbReference type="PROSITE-ProRule" id="PRU00433"/>
    </source>
</evidence>
<dbReference type="PROSITE" id="PS51007">
    <property type="entry name" value="CYTC"/>
    <property type="match status" value="1"/>
</dbReference>
<dbReference type="RefSeq" id="WP_029098231.1">
    <property type="nucleotide sequence ID" value="NZ_JAPYYP010000003.1"/>
</dbReference>
<evidence type="ECO:0000256" key="11">
    <source>
        <dbReference type="ARBA" id="ARBA00023004"/>
    </source>
</evidence>
<comment type="function">
    <text evidence="14 18">Subunits I and II form the functional core of the enzyme complex. Electrons originating in cytochrome c are transferred via heme a and Cu(A) to the binuclear center formed by heme a3 and Cu(B).</text>
</comment>
<dbReference type="InterPro" id="IPR008972">
    <property type="entry name" value="Cupredoxin"/>
</dbReference>
<dbReference type="InterPro" id="IPR001505">
    <property type="entry name" value="Copper_CuA"/>
</dbReference>
<dbReference type="EC" id="7.1.1.9" evidence="18"/>
<dbReference type="InterPro" id="IPR009056">
    <property type="entry name" value="Cyt_c-like_dom"/>
</dbReference>
<dbReference type="NCBIfam" id="TIGR02866">
    <property type="entry name" value="CoxB"/>
    <property type="match status" value="1"/>
</dbReference>
<evidence type="ECO:0000256" key="13">
    <source>
        <dbReference type="ARBA" id="ARBA00023136"/>
    </source>
</evidence>
<comment type="cofactor">
    <cofactor evidence="18">
        <name>Cu cation</name>
        <dbReference type="ChEBI" id="CHEBI:23378"/>
    </cofactor>
    <text evidence="18">Binds a copper A center.</text>
</comment>
<dbReference type="AlphaFoldDB" id="A0A9X3TNF8"/>
<comment type="catalytic activity">
    <reaction evidence="15 18">
        <text>4 Fe(II)-[cytochrome c] + O2 + 8 H(+)(in) = 4 Fe(III)-[cytochrome c] + 2 H2O + 4 H(+)(out)</text>
        <dbReference type="Rhea" id="RHEA:11436"/>
        <dbReference type="Rhea" id="RHEA-COMP:10350"/>
        <dbReference type="Rhea" id="RHEA-COMP:14399"/>
        <dbReference type="ChEBI" id="CHEBI:15377"/>
        <dbReference type="ChEBI" id="CHEBI:15378"/>
        <dbReference type="ChEBI" id="CHEBI:15379"/>
        <dbReference type="ChEBI" id="CHEBI:29033"/>
        <dbReference type="ChEBI" id="CHEBI:29034"/>
        <dbReference type="EC" id="7.1.1.9"/>
    </reaction>
</comment>
<evidence type="ECO:0000256" key="7">
    <source>
        <dbReference type="ARBA" id="ARBA00022723"/>
    </source>
</evidence>
<dbReference type="InterPro" id="IPR014222">
    <property type="entry name" value="Cyt_c_oxidase_su2"/>
</dbReference>
<evidence type="ECO:0000313" key="24">
    <source>
        <dbReference type="Proteomes" id="UP001151071"/>
    </source>
</evidence>
<dbReference type="SUPFAM" id="SSF49503">
    <property type="entry name" value="Cupredoxins"/>
    <property type="match status" value="1"/>
</dbReference>
<dbReference type="GO" id="GO:0020037">
    <property type="term" value="F:heme binding"/>
    <property type="evidence" value="ECO:0007669"/>
    <property type="project" value="InterPro"/>
</dbReference>
<dbReference type="InterPro" id="IPR036909">
    <property type="entry name" value="Cyt_c-like_dom_sf"/>
</dbReference>